<keyword evidence="3" id="KW-0326">Glycosidase</keyword>
<gene>
    <name evidence="5" type="ORF">CNX65_17990</name>
</gene>
<dbReference type="CDD" id="cd00599">
    <property type="entry name" value="GH25_muramidase"/>
    <property type="match status" value="1"/>
</dbReference>
<dbReference type="PROSITE" id="PS51904">
    <property type="entry name" value="GLYCOSYL_HYDROL_F25_2"/>
    <property type="match status" value="1"/>
</dbReference>
<dbReference type="GO" id="GO:0016998">
    <property type="term" value="P:cell wall macromolecule catabolic process"/>
    <property type="evidence" value="ECO:0007669"/>
    <property type="project" value="InterPro"/>
</dbReference>
<dbReference type="EMBL" id="CP023445">
    <property type="protein sequence ID" value="ATE54941.1"/>
    <property type="molecule type" value="Genomic_DNA"/>
</dbReference>
<dbReference type="GO" id="GO:0009253">
    <property type="term" value="P:peptidoglycan catabolic process"/>
    <property type="evidence" value="ECO:0007669"/>
    <property type="project" value="InterPro"/>
</dbReference>
<dbReference type="Gene3D" id="3.20.20.80">
    <property type="entry name" value="Glycosidases"/>
    <property type="match status" value="1"/>
</dbReference>
<evidence type="ECO:0000313" key="6">
    <source>
        <dbReference type="Proteomes" id="UP000218505"/>
    </source>
</evidence>
<proteinExistence type="inferred from homology"/>
<dbReference type="Proteomes" id="UP000218505">
    <property type="component" value="Chromosome"/>
</dbReference>
<keyword evidence="6" id="KW-1185">Reference proteome</keyword>
<dbReference type="AlphaFoldDB" id="A0A290Z7C5"/>
<reference evidence="5" key="1">
    <citation type="submission" date="2017-09" db="EMBL/GenBank/DDBJ databases">
        <title>Complete Genome Sequence of ansamitocin-producing Bacterium Actinosynnema pretiosum X47.</title>
        <authorList>
            <person name="Cao G."/>
            <person name="Zong G."/>
            <person name="Zhong C."/>
            <person name="Fu J."/>
        </authorList>
    </citation>
    <scope>NUCLEOTIDE SEQUENCE [LARGE SCALE GENOMIC DNA]</scope>
    <source>
        <strain evidence="5">X47</strain>
    </source>
</reference>
<evidence type="ECO:0000256" key="3">
    <source>
        <dbReference type="ARBA" id="ARBA00023295"/>
    </source>
</evidence>
<feature type="region of interest" description="Disordered" evidence="4">
    <location>
        <begin position="342"/>
        <end position="374"/>
    </location>
</feature>
<evidence type="ECO:0000256" key="4">
    <source>
        <dbReference type="SAM" id="MobiDB-lite"/>
    </source>
</evidence>
<name>A0A290Z7C5_9PSEU</name>
<keyword evidence="2 5" id="KW-0378">Hydrolase</keyword>
<dbReference type="InterPro" id="IPR017853">
    <property type="entry name" value="GH"/>
</dbReference>
<dbReference type="SMART" id="SM00641">
    <property type="entry name" value="Glyco_25"/>
    <property type="match status" value="1"/>
</dbReference>
<dbReference type="KEGG" id="apre:CNX65_17990"/>
<organism evidence="5 6">
    <name type="scientific">Actinosynnema pretiosum</name>
    <dbReference type="NCBI Taxonomy" id="42197"/>
    <lineage>
        <taxon>Bacteria</taxon>
        <taxon>Bacillati</taxon>
        <taxon>Actinomycetota</taxon>
        <taxon>Actinomycetes</taxon>
        <taxon>Pseudonocardiales</taxon>
        <taxon>Pseudonocardiaceae</taxon>
        <taxon>Actinosynnema</taxon>
    </lineage>
</organism>
<dbReference type="PANTHER" id="PTHR34135">
    <property type="entry name" value="LYSOZYME"/>
    <property type="match status" value="1"/>
</dbReference>
<comment type="similarity">
    <text evidence="1">Belongs to the glycosyl hydrolase 25 family.</text>
</comment>
<protein>
    <submittedName>
        <fullName evidence="5">Glycoside hydrolase</fullName>
    </submittedName>
</protein>
<dbReference type="PANTHER" id="PTHR34135:SF2">
    <property type="entry name" value="LYSOZYME"/>
    <property type="match status" value="1"/>
</dbReference>
<dbReference type="InterPro" id="IPR018077">
    <property type="entry name" value="Glyco_hydro_fam25_subgr"/>
</dbReference>
<feature type="compositionally biased region" description="Pro residues" evidence="4">
    <location>
        <begin position="347"/>
        <end position="374"/>
    </location>
</feature>
<accession>A0A290Z7C5</accession>
<dbReference type="GO" id="GO:0016052">
    <property type="term" value="P:carbohydrate catabolic process"/>
    <property type="evidence" value="ECO:0007669"/>
    <property type="project" value="TreeGrafter"/>
</dbReference>
<sequence>MSVDPFGLRVRIRPRSASPATDPTRRSPVIYGVDVSAYQPGFDFAAARSEGFDFAFIKATEGSTWRSPNYHDQLARARSAGMLVAAYHYMRGDDVGGQLGNVRAVVGTDVPLLLDIEDGAGSLGAIRGFVDQARASGYGSPLIYLPQWYWSGRMGSPDLSGLPPLWHSRYPDNVVRRKEQFALGGEYWPSFGGLRTEIAQFTSSLAVANYPNGRIDGNAYRGTRQELQDLLEGDNMPSAQEIASAVVNEIEQRRYDTDGDGQPDRSLINNTIQGMWSAQGAEATARRVEVKLDAHSEGLTEEEANLLASLRTNKEGLSARRQAQVLRSQLPPAVLAELVALAQEPSRPAPQPPVTEPPVTEPPVGQPPAQGPTA</sequence>
<dbReference type="Pfam" id="PF01183">
    <property type="entry name" value="Glyco_hydro_25"/>
    <property type="match status" value="1"/>
</dbReference>
<evidence type="ECO:0000256" key="2">
    <source>
        <dbReference type="ARBA" id="ARBA00022801"/>
    </source>
</evidence>
<dbReference type="GO" id="GO:0003796">
    <property type="term" value="F:lysozyme activity"/>
    <property type="evidence" value="ECO:0007669"/>
    <property type="project" value="InterPro"/>
</dbReference>
<evidence type="ECO:0000313" key="5">
    <source>
        <dbReference type="EMBL" id="ATE54941.1"/>
    </source>
</evidence>
<dbReference type="SUPFAM" id="SSF51445">
    <property type="entry name" value="(Trans)glycosidases"/>
    <property type="match status" value="1"/>
</dbReference>
<evidence type="ECO:0000256" key="1">
    <source>
        <dbReference type="ARBA" id="ARBA00010646"/>
    </source>
</evidence>
<dbReference type="InterPro" id="IPR002053">
    <property type="entry name" value="Glyco_hydro_25"/>
</dbReference>